<evidence type="ECO:0000256" key="7">
    <source>
        <dbReference type="SAM" id="MobiDB-lite"/>
    </source>
</evidence>
<dbReference type="PANTHER" id="PTHR33057:SF211">
    <property type="entry name" value="TRANSCRIPTION REPRESSOR"/>
    <property type="match status" value="1"/>
</dbReference>
<organism evidence="9 10">
    <name type="scientific">Populus trichocarpa</name>
    <name type="common">Western balsam poplar</name>
    <name type="synonym">Populus balsamifera subsp. trichocarpa</name>
    <dbReference type="NCBI Taxonomy" id="3694"/>
    <lineage>
        <taxon>Eukaryota</taxon>
        <taxon>Viridiplantae</taxon>
        <taxon>Streptophyta</taxon>
        <taxon>Embryophyta</taxon>
        <taxon>Tracheophyta</taxon>
        <taxon>Spermatophyta</taxon>
        <taxon>Magnoliopsida</taxon>
        <taxon>eudicotyledons</taxon>
        <taxon>Gunneridae</taxon>
        <taxon>Pentapetalae</taxon>
        <taxon>rosids</taxon>
        <taxon>fabids</taxon>
        <taxon>Malpighiales</taxon>
        <taxon>Salicaceae</taxon>
        <taxon>Saliceae</taxon>
        <taxon>Populus</taxon>
    </lineage>
</organism>
<feature type="compositionally biased region" description="Low complexity" evidence="7">
    <location>
        <begin position="129"/>
        <end position="138"/>
    </location>
</feature>
<evidence type="ECO:0000259" key="8">
    <source>
        <dbReference type="PROSITE" id="PS51754"/>
    </source>
</evidence>
<evidence type="ECO:0000256" key="5">
    <source>
        <dbReference type="ARBA" id="ARBA00023242"/>
    </source>
</evidence>
<name>A0A2K1Z8S0_POPTR</name>
<keyword evidence="5 6" id="KW-0539">Nucleus</keyword>
<evidence type="ECO:0000313" key="10">
    <source>
        <dbReference type="Proteomes" id="UP000006729"/>
    </source>
</evidence>
<keyword evidence="2 6" id="KW-0678">Repressor</keyword>
<feature type="region of interest" description="Disordered" evidence="7">
    <location>
        <begin position="73"/>
        <end position="104"/>
    </location>
</feature>
<keyword evidence="3 6" id="KW-0805">Transcription regulation</keyword>
<evidence type="ECO:0000256" key="4">
    <source>
        <dbReference type="ARBA" id="ARBA00023163"/>
    </source>
</evidence>
<dbReference type="InterPro" id="IPR038933">
    <property type="entry name" value="Ovate"/>
</dbReference>
<dbReference type="STRING" id="3694.A0A2K1Z8S0"/>
<sequence>MALIRVNSERDFYQDRSPPSSSLDPSSILNLAKLYFFCFFFSSMFSKKKKTLQTILASNAGCGCGRPKLSDVYEPIPKPRPRPCRTSISQKDPNPNCSSSSSCDKSVGFSLMDNEEEDYTSTTITLNKDNTSSSQNSESETDPKASKIIDSIAVVKYSNDPFQDFKHSMLQMVVEKNIYSRNDLEELLNCFLELNSPCHHSVIVQAFTEIWNEIISKRIVKKPCAQFM</sequence>
<dbReference type="NCBIfam" id="TIGR01568">
    <property type="entry name" value="A_thal_3678"/>
    <property type="match status" value="1"/>
</dbReference>
<accession>A0A2K1Z8S0</accession>
<dbReference type="InterPro" id="IPR006458">
    <property type="entry name" value="Ovate_C"/>
</dbReference>
<dbReference type="GO" id="GO:0005634">
    <property type="term" value="C:nucleus"/>
    <property type="evidence" value="ECO:0007669"/>
    <property type="project" value="UniProtKB-SubCell"/>
</dbReference>
<evidence type="ECO:0000256" key="2">
    <source>
        <dbReference type="ARBA" id="ARBA00022491"/>
    </source>
</evidence>
<gene>
    <name evidence="9" type="ORF">POPTR_009G161700</name>
</gene>
<dbReference type="Pfam" id="PF04844">
    <property type="entry name" value="Ovate"/>
    <property type="match status" value="1"/>
</dbReference>
<comment type="subcellular location">
    <subcellularLocation>
        <location evidence="1 6">Nucleus</location>
    </subcellularLocation>
</comment>
<dbReference type="EMBL" id="CM009298">
    <property type="protein sequence ID" value="PNT21677.1"/>
    <property type="molecule type" value="Genomic_DNA"/>
</dbReference>
<protein>
    <recommendedName>
        <fullName evidence="6">Transcription repressor</fullName>
    </recommendedName>
    <alternativeName>
        <fullName evidence="6">Ovate family protein</fullName>
    </alternativeName>
</protein>
<feature type="region of interest" description="Disordered" evidence="7">
    <location>
        <begin position="120"/>
        <end position="144"/>
    </location>
</feature>
<dbReference type="PROSITE" id="PS51754">
    <property type="entry name" value="OVATE"/>
    <property type="match status" value="1"/>
</dbReference>
<evidence type="ECO:0000256" key="1">
    <source>
        <dbReference type="ARBA" id="ARBA00004123"/>
    </source>
</evidence>
<feature type="compositionally biased region" description="Low complexity" evidence="7">
    <location>
        <begin position="91"/>
        <end position="104"/>
    </location>
</feature>
<evidence type="ECO:0000313" key="9">
    <source>
        <dbReference type="EMBL" id="PNT21677.1"/>
    </source>
</evidence>
<dbReference type="AlphaFoldDB" id="A0A2K1Z8S0"/>
<dbReference type="InParanoid" id="A0A2K1Z8S0"/>
<keyword evidence="4 6" id="KW-0804">Transcription</keyword>
<feature type="domain" description="OVATE" evidence="8">
    <location>
        <begin position="154"/>
        <end position="213"/>
    </location>
</feature>
<dbReference type="Proteomes" id="UP000006729">
    <property type="component" value="Chromosome 9"/>
</dbReference>
<reference evidence="9 10" key="1">
    <citation type="journal article" date="2006" name="Science">
        <title>The genome of black cottonwood, Populus trichocarpa (Torr. &amp; Gray).</title>
        <authorList>
            <person name="Tuskan G.A."/>
            <person name="Difazio S."/>
            <person name="Jansson S."/>
            <person name="Bohlmann J."/>
            <person name="Grigoriev I."/>
            <person name="Hellsten U."/>
            <person name="Putnam N."/>
            <person name="Ralph S."/>
            <person name="Rombauts S."/>
            <person name="Salamov A."/>
            <person name="Schein J."/>
            <person name="Sterck L."/>
            <person name="Aerts A."/>
            <person name="Bhalerao R.R."/>
            <person name="Bhalerao R.P."/>
            <person name="Blaudez D."/>
            <person name="Boerjan W."/>
            <person name="Brun A."/>
            <person name="Brunner A."/>
            <person name="Busov V."/>
            <person name="Campbell M."/>
            <person name="Carlson J."/>
            <person name="Chalot M."/>
            <person name="Chapman J."/>
            <person name="Chen G.L."/>
            <person name="Cooper D."/>
            <person name="Coutinho P.M."/>
            <person name="Couturier J."/>
            <person name="Covert S."/>
            <person name="Cronk Q."/>
            <person name="Cunningham R."/>
            <person name="Davis J."/>
            <person name="Degroeve S."/>
            <person name="Dejardin A."/>
            <person name="Depamphilis C."/>
            <person name="Detter J."/>
            <person name="Dirks B."/>
            <person name="Dubchak I."/>
            <person name="Duplessis S."/>
            <person name="Ehlting J."/>
            <person name="Ellis B."/>
            <person name="Gendler K."/>
            <person name="Goodstein D."/>
            <person name="Gribskov M."/>
            <person name="Grimwood J."/>
            <person name="Groover A."/>
            <person name="Gunter L."/>
            <person name="Hamberger B."/>
            <person name="Heinze B."/>
            <person name="Helariutta Y."/>
            <person name="Henrissat B."/>
            <person name="Holligan D."/>
            <person name="Holt R."/>
            <person name="Huang W."/>
            <person name="Islam-Faridi N."/>
            <person name="Jones S."/>
            <person name="Jones-Rhoades M."/>
            <person name="Jorgensen R."/>
            <person name="Joshi C."/>
            <person name="Kangasjarvi J."/>
            <person name="Karlsson J."/>
            <person name="Kelleher C."/>
            <person name="Kirkpatrick R."/>
            <person name="Kirst M."/>
            <person name="Kohler A."/>
            <person name="Kalluri U."/>
            <person name="Larimer F."/>
            <person name="Leebens-Mack J."/>
            <person name="Leple J.C."/>
            <person name="Locascio P."/>
            <person name="Lou Y."/>
            <person name="Lucas S."/>
            <person name="Martin F."/>
            <person name="Montanini B."/>
            <person name="Napoli C."/>
            <person name="Nelson D.R."/>
            <person name="Nelson C."/>
            <person name="Nieminen K."/>
            <person name="Nilsson O."/>
            <person name="Pereda V."/>
            <person name="Peter G."/>
            <person name="Philippe R."/>
            <person name="Pilate G."/>
            <person name="Poliakov A."/>
            <person name="Razumovskaya J."/>
            <person name="Richardson P."/>
            <person name="Rinaldi C."/>
            <person name="Ritland K."/>
            <person name="Rouze P."/>
            <person name="Ryaboy D."/>
            <person name="Schmutz J."/>
            <person name="Schrader J."/>
            <person name="Segerman B."/>
            <person name="Shin H."/>
            <person name="Siddiqui A."/>
            <person name="Sterky F."/>
            <person name="Terry A."/>
            <person name="Tsai C.J."/>
            <person name="Uberbacher E."/>
            <person name="Unneberg P."/>
            <person name="Vahala J."/>
            <person name="Wall K."/>
            <person name="Wessler S."/>
            <person name="Yang G."/>
            <person name="Yin T."/>
            <person name="Douglas C."/>
            <person name="Marra M."/>
            <person name="Sandberg G."/>
            <person name="Van de Peer Y."/>
            <person name="Rokhsar D."/>
        </authorList>
    </citation>
    <scope>NUCLEOTIDE SEQUENCE [LARGE SCALE GENOMIC DNA]</scope>
    <source>
        <strain evidence="10">cv. Nisqually</strain>
    </source>
</reference>
<evidence type="ECO:0000256" key="3">
    <source>
        <dbReference type="ARBA" id="ARBA00023015"/>
    </source>
</evidence>
<evidence type="ECO:0000256" key="6">
    <source>
        <dbReference type="RuleBase" id="RU367028"/>
    </source>
</evidence>
<comment type="function">
    <text evidence="6">Transcriptional repressor that regulates multiple aspects of plant growth and development.</text>
</comment>
<proteinExistence type="predicted"/>
<dbReference type="PANTHER" id="PTHR33057">
    <property type="entry name" value="TRANSCRIPTION REPRESSOR OFP7-RELATED"/>
    <property type="match status" value="1"/>
</dbReference>
<dbReference type="GO" id="GO:0045892">
    <property type="term" value="P:negative regulation of DNA-templated transcription"/>
    <property type="evidence" value="ECO:0007669"/>
    <property type="project" value="UniProtKB-UniRule"/>
</dbReference>
<keyword evidence="10" id="KW-1185">Reference proteome</keyword>